<keyword evidence="2" id="KW-0732">Signal</keyword>
<protein>
    <submittedName>
        <fullName evidence="4">Glyoxylase, beta-lactamase superfamily II</fullName>
    </submittedName>
</protein>
<gene>
    <name evidence="4" type="ORF">SAMN02745121_06159</name>
</gene>
<feature type="chain" id="PRO_5011543561" evidence="2">
    <location>
        <begin position="21"/>
        <end position="340"/>
    </location>
</feature>
<evidence type="ECO:0000313" key="5">
    <source>
        <dbReference type="Proteomes" id="UP000199400"/>
    </source>
</evidence>
<dbReference type="InterPro" id="IPR036866">
    <property type="entry name" value="RibonucZ/Hydroxyglut_hydro"/>
</dbReference>
<evidence type="ECO:0000259" key="3">
    <source>
        <dbReference type="SMART" id="SM00849"/>
    </source>
</evidence>
<name>A0A1I2EPF9_9BACT</name>
<keyword evidence="5" id="KW-1185">Reference proteome</keyword>
<reference evidence="5" key="1">
    <citation type="submission" date="2016-10" db="EMBL/GenBank/DDBJ databases">
        <authorList>
            <person name="Varghese N."/>
            <person name="Submissions S."/>
        </authorList>
    </citation>
    <scope>NUCLEOTIDE SEQUENCE [LARGE SCALE GENOMIC DNA]</scope>
    <source>
        <strain evidence="5">ATCC 25963</strain>
    </source>
</reference>
<dbReference type="RefSeq" id="WP_100793290.1">
    <property type="nucleotide sequence ID" value="NZ_FOMX01000023.1"/>
</dbReference>
<comment type="similarity">
    <text evidence="1">Belongs to the metallo-beta-lactamase superfamily. Class-B beta-lactamase family.</text>
</comment>
<dbReference type="InterPro" id="IPR050855">
    <property type="entry name" value="NDM-1-like"/>
</dbReference>
<dbReference type="Gene3D" id="3.60.15.10">
    <property type="entry name" value="Ribonuclease Z/Hydroxyacylglutathione hydrolase-like"/>
    <property type="match status" value="1"/>
</dbReference>
<dbReference type="SUPFAM" id="SSF56281">
    <property type="entry name" value="Metallo-hydrolase/oxidoreductase"/>
    <property type="match status" value="1"/>
</dbReference>
<dbReference type="STRING" id="54.SAMN02745121_06159"/>
<dbReference type="InterPro" id="IPR001279">
    <property type="entry name" value="Metallo-B-lactamas"/>
</dbReference>
<evidence type="ECO:0000256" key="2">
    <source>
        <dbReference type="SAM" id="SignalP"/>
    </source>
</evidence>
<sequence length="340" mass="36509">MQRRRFSPVLLALLVAGCGAAPEATQTFRACDGAPTFVEPNPAYAWTPNAIRLVSEELAPGVFAIYDRDAAEHGPAGIPLATSGGFVVGDDGVLMVESMINRQLFCQAVALVQAETDRPIRYVVNTSSHGDHTFGNVFLPDDVEVVQHEQTAEYISAHFDEDVAFMEANFGADQGIDEIEPVAADIRVGDDGWSVDLGGVTVEARHYGFAQTPGDLFVYVPDAKVLWTGNALVNEEPAIPWLLAGNGSAAEVTLTAVRDSLPADAIVVPGHGRPLAPAAMDFSIGYLRAMLMGVEEAVADGLDLEATVAAVELPDYQGYRLWDWIHDQVNVPNTYAELNQ</sequence>
<dbReference type="CDD" id="cd16282">
    <property type="entry name" value="metallo-hydrolase-like_MBL-fold"/>
    <property type="match status" value="1"/>
</dbReference>
<dbReference type="Proteomes" id="UP000199400">
    <property type="component" value="Unassembled WGS sequence"/>
</dbReference>
<dbReference type="SMART" id="SM00849">
    <property type="entry name" value="Lactamase_B"/>
    <property type="match status" value="1"/>
</dbReference>
<proteinExistence type="inferred from homology"/>
<feature type="domain" description="Metallo-beta-lactamase" evidence="3">
    <location>
        <begin position="81"/>
        <end position="271"/>
    </location>
</feature>
<dbReference type="PANTHER" id="PTHR42951">
    <property type="entry name" value="METALLO-BETA-LACTAMASE DOMAIN-CONTAINING"/>
    <property type="match status" value="1"/>
</dbReference>
<dbReference type="EMBL" id="FOMX01000023">
    <property type="protein sequence ID" value="SFE94221.1"/>
    <property type="molecule type" value="Genomic_DNA"/>
</dbReference>
<accession>A0A1I2EPF9</accession>
<dbReference type="PANTHER" id="PTHR42951:SF4">
    <property type="entry name" value="ACYL-COENZYME A THIOESTERASE MBLAC2"/>
    <property type="match status" value="1"/>
</dbReference>
<dbReference type="GO" id="GO:0017001">
    <property type="term" value="P:antibiotic catabolic process"/>
    <property type="evidence" value="ECO:0007669"/>
    <property type="project" value="UniProtKB-ARBA"/>
</dbReference>
<dbReference type="PROSITE" id="PS51257">
    <property type="entry name" value="PROKAR_LIPOPROTEIN"/>
    <property type="match status" value="1"/>
</dbReference>
<feature type="signal peptide" evidence="2">
    <location>
        <begin position="1"/>
        <end position="20"/>
    </location>
</feature>
<organism evidence="4 5">
    <name type="scientific">Nannocystis exedens</name>
    <dbReference type="NCBI Taxonomy" id="54"/>
    <lineage>
        <taxon>Bacteria</taxon>
        <taxon>Pseudomonadati</taxon>
        <taxon>Myxococcota</taxon>
        <taxon>Polyangia</taxon>
        <taxon>Nannocystales</taxon>
        <taxon>Nannocystaceae</taxon>
        <taxon>Nannocystis</taxon>
    </lineage>
</organism>
<dbReference type="Pfam" id="PF00753">
    <property type="entry name" value="Lactamase_B"/>
    <property type="match status" value="1"/>
</dbReference>
<evidence type="ECO:0000313" key="4">
    <source>
        <dbReference type="EMBL" id="SFE94221.1"/>
    </source>
</evidence>
<evidence type="ECO:0000256" key="1">
    <source>
        <dbReference type="ARBA" id="ARBA00005250"/>
    </source>
</evidence>
<dbReference type="AlphaFoldDB" id="A0A1I2EPF9"/>